<evidence type="ECO:0000313" key="3">
    <source>
        <dbReference type="Proteomes" id="UP000248257"/>
    </source>
</evidence>
<dbReference type="Pfam" id="PF06666">
    <property type="entry name" value="DUF1173"/>
    <property type="match status" value="2"/>
</dbReference>
<dbReference type="STRING" id="1220579.GCA_001571345_02104"/>
<feature type="region of interest" description="Disordered" evidence="1">
    <location>
        <begin position="122"/>
        <end position="147"/>
    </location>
</feature>
<accession>A0A318PSA3</accession>
<dbReference type="Proteomes" id="UP000248257">
    <property type="component" value="Unassembled WGS sequence"/>
</dbReference>
<comment type="caution">
    <text evidence="2">The sequence shown here is derived from an EMBL/GenBank/DDBJ whole genome shotgun (WGS) entry which is preliminary data.</text>
</comment>
<organism evidence="2 3">
    <name type="scientific">Komagataeibacter xylinus</name>
    <name type="common">Gluconacetobacter xylinus</name>
    <dbReference type="NCBI Taxonomy" id="28448"/>
    <lineage>
        <taxon>Bacteria</taxon>
        <taxon>Pseudomonadati</taxon>
        <taxon>Pseudomonadota</taxon>
        <taxon>Alphaproteobacteria</taxon>
        <taxon>Acetobacterales</taxon>
        <taxon>Acetobacteraceae</taxon>
        <taxon>Komagataeibacter</taxon>
    </lineage>
</organism>
<evidence type="ECO:0008006" key="4">
    <source>
        <dbReference type="Google" id="ProtNLM"/>
    </source>
</evidence>
<dbReference type="RefSeq" id="WP_061274747.1">
    <property type="nucleotide sequence ID" value="NZ_CBCRXN010000026.1"/>
</dbReference>
<sequence length="437" mass="49277">MSDTIIILPGGERFRLEWRQSDPERWERRLKAKYDESRKAARADKARCLCRHRGAVLPLQIRYRADSDTYHLAVWPNEGPLHEKTCPFYKPDPGKSGRAGYVSGVIREEEDGDVSVTLSIGLRRKGPPQPVDETPLPAPDRRGRARQRRMSPLGLLNLLWERAGLAEWKPQFARHRTIPAALGRVASAGTRIRTQKRPLSDLLCPVAPDHEGFARRLHAIVRAEGKENHLFLAGFVDAIEPGHGSDFTLTLNGQRNGYRCFLTLPAAERNRLVRSHRLAVSTLALPEPERRARVAALLYVTAQHITKPDSRWKGWIQAEVRTAALMTVSPEMIPVESGYELAVAEALVATDRTFEKPLRFDAGEELVFPDFILQDTVRSAGYPMEVFGRTDEAYMARRAEKEDYYNTTFGAGGWWSWDATARTSIPAFPPARNRGTP</sequence>
<evidence type="ECO:0000256" key="1">
    <source>
        <dbReference type="SAM" id="MobiDB-lite"/>
    </source>
</evidence>
<evidence type="ECO:0000313" key="2">
    <source>
        <dbReference type="EMBL" id="PYD56383.1"/>
    </source>
</evidence>
<reference evidence="2 3" key="1">
    <citation type="submission" date="2017-07" db="EMBL/GenBank/DDBJ databases">
        <title>A draft genome sequence of Komagataeibacter xylinus LMG 1515.</title>
        <authorList>
            <person name="Skraban J."/>
            <person name="Cleenwerck I."/>
            <person name="Vandamme P."/>
            <person name="Trcek J."/>
        </authorList>
    </citation>
    <scope>NUCLEOTIDE SEQUENCE [LARGE SCALE GENOMIC DNA]</scope>
    <source>
        <strain evidence="2 3">LMG 1515</strain>
    </source>
</reference>
<name>A0A318PSA3_KOMXY</name>
<dbReference type="EMBL" id="NKUC01000024">
    <property type="protein sequence ID" value="PYD56383.1"/>
    <property type="molecule type" value="Genomic_DNA"/>
</dbReference>
<gene>
    <name evidence="2" type="ORF">CFR75_11230</name>
</gene>
<dbReference type="InterPro" id="IPR009553">
    <property type="entry name" value="DUF1173"/>
</dbReference>
<proteinExistence type="predicted"/>
<dbReference type="OrthoDB" id="7439415at2"/>
<protein>
    <recommendedName>
        <fullName evidence="4">DUF1173 domain-containing protein</fullName>
    </recommendedName>
</protein>
<keyword evidence="3" id="KW-1185">Reference proteome</keyword>
<dbReference type="AlphaFoldDB" id="A0A318PSA3"/>